<protein>
    <submittedName>
        <fullName evidence="1">Uncharacterized protein</fullName>
    </submittedName>
</protein>
<evidence type="ECO:0000313" key="2">
    <source>
        <dbReference type="Proteomes" id="UP000664940"/>
    </source>
</evidence>
<accession>A0A834DYS1</accession>
<evidence type="ECO:0000313" key="1">
    <source>
        <dbReference type="EMBL" id="KAF6095152.1"/>
    </source>
</evidence>
<gene>
    <name evidence="1" type="ORF">HJG60_012119</name>
</gene>
<dbReference type="AlphaFoldDB" id="A0A834DYS1"/>
<dbReference type="EMBL" id="JABVXQ010000008">
    <property type="protein sequence ID" value="KAF6095152.1"/>
    <property type="molecule type" value="Genomic_DNA"/>
</dbReference>
<dbReference type="Proteomes" id="UP000664940">
    <property type="component" value="Unassembled WGS sequence"/>
</dbReference>
<organism evidence="1 2">
    <name type="scientific">Phyllostomus discolor</name>
    <name type="common">pale spear-nosed bat</name>
    <dbReference type="NCBI Taxonomy" id="89673"/>
    <lineage>
        <taxon>Eukaryota</taxon>
        <taxon>Metazoa</taxon>
        <taxon>Chordata</taxon>
        <taxon>Craniata</taxon>
        <taxon>Vertebrata</taxon>
        <taxon>Euteleostomi</taxon>
        <taxon>Mammalia</taxon>
        <taxon>Eutheria</taxon>
        <taxon>Laurasiatheria</taxon>
        <taxon>Chiroptera</taxon>
        <taxon>Yangochiroptera</taxon>
        <taxon>Phyllostomidae</taxon>
        <taxon>Phyllostominae</taxon>
        <taxon>Phyllostomus</taxon>
    </lineage>
</organism>
<comment type="caution">
    <text evidence="1">The sequence shown here is derived from an EMBL/GenBank/DDBJ whole genome shotgun (WGS) entry which is preliminary data.</text>
</comment>
<name>A0A834DYS1_9CHIR</name>
<proteinExistence type="predicted"/>
<sequence length="148" mass="16585">MHAHTTYHAYVYTENTGSKDIVGTCPWASPLAKGSSDDRATTEPRLWAPDSACSLPDSVWLAVWQALRCTEATRNGERGFGYTLGRLCPLLEGQSLHWSSPKQRRERRRRAGWGYSLCGPEAFTAGSGPFRPQFYQESFFPLIVKPCL</sequence>
<reference evidence="1 2" key="1">
    <citation type="journal article" date="2020" name="Nature">
        <title>Six reference-quality genomes reveal evolution of bat adaptations.</title>
        <authorList>
            <person name="Jebb D."/>
            <person name="Huang Z."/>
            <person name="Pippel M."/>
            <person name="Hughes G.M."/>
            <person name="Lavrichenko K."/>
            <person name="Devanna P."/>
            <person name="Winkler S."/>
            <person name="Jermiin L.S."/>
            <person name="Skirmuntt E.C."/>
            <person name="Katzourakis A."/>
            <person name="Burkitt-Gray L."/>
            <person name="Ray D.A."/>
            <person name="Sullivan K.A.M."/>
            <person name="Roscito J.G."/>
            <person name="Kirilenko B.M."/>
            <person name="Davalos L.M."/>
            <person name="Corthals A.P."/>
            <person name="Power M.L."/>
            <person name="Jones G."/>
            <person name="Ransome R.D."/>
            <person name="Dechmann D.K.N."/>
            <person name="Locatelli A.G."/>
            <person name="Puechmaille S.J."/>
            <person name="Fedrigo O."/>
            <person name="Jarvis E.D."/>
            <person name="Hiller M."/>
            <person name="Vernes S.C."/>
            <person name="Myers E.W."/>
            <person name="Teeling E.C."/>
        </authorList>
    </citation>
    <scope>NUCLEOTIDE SEQUENCE [LARGE SCALE GENOMIC DNA]</scope>
    <source>
        <strain evidence="1">Bat1K_MPI-CBG_1</strain>
    </source>
</reference>